<dbReference type="GO" id="GO:0043130">
    <property type="term" value="F:ubiquitin binding"/>
    <property type="evidence" value="ECO:0007669"/>
    <property type="project" value="TreeGrafter"/>
</dbReference>
<dbReference type="GO" id="GO:0031593">
    <property type="term" value="F:polyubiquitin modification-dependent protein binding"/>
    <property type="evidence" value="ECO:0007669"/>
    <property type="project" value="TreeGrafter"/>
</dbReference>
<dbReference type="CDD" id="cd17039">
    <property type="entry name" value="Ubl_ubiquitin_like"/>
    <property type="match status" value="1"/>
</dbReference>
<accession>A0A481Z228</accession>
<dbReference type="PROSITE" id="PS50053">
    <property type="entry name" value="UBIQUITIN_2"/>
    <property type="match status" value="1"/>
</dbReference>
<evidence type="ECO:0000313" key="3">
    <source>
        <dbReference type="EMBL" id="QBK88756.1"/>
    </source>
</evidence>
<dbReference type="Gene3D" id="3.10.20.90">
    <property type="entry name" value="Phosphatidylinositol 3-kinase Catalytic Subunit, Chain A, domain 1"/>
    <property type="match status" value="1"/>
</dbReference>
<reference evidence="3" key="1">
    <citation type="journal article" date="2019" name="MBio">
        <title>Virus Genomes from Deep Sea Sediments Expand the Ocean Megavirome and Support Independent Origins of Viral Gigantism.</title>
        <authorList>
            <person name="Backstrom D."/>
            <person name="Yutin N."/>
            <person name="Jorgensen S.L."/>
            <person name="Dharamshi J."/>
            <person name="Homa F."/>
            <person name="Zaremba-Niedwiedzka K."/>
            <person name="Spang A."/>
            <person name="Wolf Y.I."/>
            <person name="Koonin E.V."/>
            <person name="Ettema T.J."/>
        </authorList>
    </citation>
    <scope>NUCLEOTIDE SEQUENCE</scope>
</reference>
<dbReference type="PANTHER" id="PTHR10621:SF0">
    <property type="entry name" value="UV EXCISION REPAIR PROTEIN RAD23"/>
    <property type="match status" value="1"/>
</dbReference>
<dbReference type="GO" id="GO:0043161">
    <property type="term" value="P:proteasome-mediated ubiquitin-dependent protein catabolic process"/>
    <property type="evidence" value="ECO:0007669"/>
    <property type="project" value="TreeGrafter"/>
</dbReference>
<sequence>MEILMMEITVMTTSNEVCKINIPEDANVTTLKKAISKEKNVSDYTTIAIVYRGMELKEHKKLAEYNINNGSNVFMVIRKKKSKPSVAVTTPTVTAPNTVSSQSTLDQQQELTPEMCSKLLQEKPEMFMQLLLQDPRMRELNETNPGAIQKMMADPEFVTNMMRAAQTKTVPNDNDRNDSNVNNNNLVQLTETELADINTITEMGFNRNDVIQYYMLNNKDINAAVNMLWNEKAKDEEYELEDKVSGELTDEDLNNIDQMVSMGFDKSKSLEYYIVCDKDKKLAIDMMLKSHA</sequence>
<dbReference type="GO" id="GO:0070628">
    <property type="term" value="F:proteasome binding"/>
    <property type="evidence" value="ECO:0007669"/>
    <property type="project" value="TreeGrafter"/>
</dbReference>
<proteinExistence type="predicted"/>
<feature type="domain" description="Ubiquitin-like" evidence="2">
    <location>
        <begin position="6"/>
        <end position="82"/>
    </location>
</feature>
<dbReference type="InterPro" id="IPR015940">
    <property type="entry name" value="UBA"/>
</dbReference>
<dbReference type="SMART" id="SM00165">
    <property type="entry name" value="UBA"/>
    <property type="match status" value="2"/>
</dbReference>
<evidence type="ECO:0000259" key="1">
    <source>
        <dbReference type="PROSITE" id="PS50030"/>
    </source>
</evidence>
<gene>
    <name evidence="3" type="ORF">LCMiAC01_04380</name>
</gene>
<dbReference type="Gene3D" id="1.10.8.10">
    <property type="entry name" value="DNA helicase RuvA subunit, C-terminal domain"/>
    <property type="match status" value="2"/>
</dbReference>
<feature type="domain" description="UBA" evidence="1">
    <location>
        <begin position="248"/>
        <end position="290"/>
    </location>
</feature>
<organism evidence="3">
    <name type="scientific">Mimivirus LCMiAC01</name>
    <dbReference type="NCBI Taxonomy" id="2506608"/>
    <lineage>
        <taxon>Viruses</taxon>
        <taxon>Varidnaviria</taxon>
        <taxon>Bamfordvirae</taxon>
        <taxon>Nucleocytoviricota</taxon>
        <taxon>Megaviricetes</taxon>
        <taxon>Imitervirales</taxon>
        <taxon>Mimiviridae</taxon>
        <taxon>Klosneuvirinae</taxon>
    </lineage>
</organism>
<dbReference type="SUPFAM" id="SSF54236">
    <property type="entry name" value="Ubiquitin-like"/>
    <property type="match status" value="1"/>
</dbReference>
<dbReference type="InterPro" id="IPR029071">
    <property type="entry name" value="Ubiquitin-like_domsf"/>
</dbReference>
<protein>
    <submittedName>
        <fullName evidence="3">Ubiquitin family protein</fullName>
    </submittedName>
</protein>
<dbReference type="SUPFAM" id="SSF46934">
    <property type="entry name" value="UBA-like"/>
    <property type="match status" value="2"/>
</dbReference>
<dbReference type="Pfam" id="PF00240">
    <property type="entry name" value="ubiquitin"/>
    <property type="match status" value="1"/>
</dbReference>
<dbReference type="InterPro" id="IPR009060">
    <property type="entry name" value="UBA-like_sf"/>
</dbReference>
<dbReference type="InterPro" id="IPR000626">
    <property type="entry name" value="Ubiquitin-like_dom"/>
</dbReference>
<dbReference type="SMART" id="SM00213">
    <property type="entry name" value="UBQ"/>
    <property type="match status" value="1"/>
</dbReference>
<name>A0A481Z228_9VIRU</name>
<dbReference type="EMBL" id="MK500397">
    <property type="protein sequence ID" value="QBK88756.1"/>
    <property type="molecule type" value="Genomic_DNA"/>
</dbReference>
<feature type="domain" description="UBA" evidence="1">
    <location>
        <begin position="188"/>
        <end position="231"/>
    </location>
</feature>
<evidence type="ECO:0000259" key="2">
    <source>
        <dbReference type="PROSITE" id="PS50053"/>
    </source>
</evidence>
<dbReference type="PANTHER" id="PTHR10621">
    <property type="entry name" value="UV EXCISION REPAIR PROTEIN RAD23"/>
    <property type="match status" value="1"/>
</dbReference>
<dbReference type="PROSITE" id="PS50030">
    <property type="entry name" value="UBA"/>
    <property type="match status" value="2"/>
</dbReference>